<dbReference type="PANTHER" id="PTHR19924">
    <property type="entry name" value="UTP15 U3 SMALL NUCLEOLAR RNA-ASSOCIATED PROTEIN 15 FAMILY MEMBER"/>
    <property type="match status" value="1"/>
</dbReference>
<evidence type="ECO:0000256" key="6">
    <source>
        <dbReference type="ARBA" id="ARBA00023242"/>
    </source>
</evidence>
<dbReference type="EMBL" id="EAAA01001428">
    <property type="status" value="NOT_ANNOTATED_CDS"/>
    <property type="molecule type" value="Genomic_DNA"/>
</dbReference>
<dbReference type="GO" id="GO:0005730">
    <property type="term" value="C:nucleolus"/>
    <property type="evidence" value="ECO:0000318"/>
    <property type="project" value="GO_Central"/>
</dbReference>
<dbReference type="PROSITE" id="PS50082">
    <property type="entry name" value="WD_REPEATS_2"/>
    <property type="match status" value="2"/>
</dbReference>
<reference evidence="10" key="4">
    <citation type="submission" date="2025-09" db="UniProtKB">
        <authorList>
            <consortium name="Ensembl"/>
        </authorList>
    </citation>
    <scope>IDENTIFICATION</scope>
</reference>
<accession>F7BQ53</accession>
<dbReference type="PRINTS" id="PR00320">
    <property type="entry name" value="GPROTEINBRPT"/>
</dbReference>
<dbReference type="GO" id="GO:0006364">
    <property type="term" value="P:rRNA processing"/>
    <property type="evidence" value="ECO:0000318"/>
    <property type="project" value="GO_Central"/>
</dbReference>
<proteinExistence type="predicted"/>
<dbReference type="HOGENOM" id="CLU_021102_4_1_1"/>
<keyword evidence="5" id="KW-0677">Repeat</keyword>
<evidence type="ECO:0000313" key="11">
    <source>
        <dbReference type="Proteomes" id="UP000008144"/>
    </source>
</evidence>
<dbReference type="AlphaFoldDB" id="F7BQ53"/>
<dbReference type="SUPFAM" id="SSF50978">
    <property type="entry name" value="WD40 repeat-like"/>
    <property type="match status" value="1"/>
</dbReference>
<dbReference type="PROSITE" id="PS00678">
    <property type="entry name" value="WD_REPEATS_1"/>
    <property type="match status" value="1"/>
</dbReference>
<evidence type="ECO:0000256" key="7">
    <source>
        <dbReference type="ARBA" id="ARBA00045437"/>
    </source>
</evidence>
<comment type="subcellular location">
    <subcellularLocation>
        <location evidence="1">Nucleus</location>
        <location evidence="1">Nucleolus</location>
    </subcellularLocation>
</comment>
<dbReference type="Ensembl" id="ENSCINT00000010927.3">
    <property type="protein sequence ID" value="ENSCINP00000010927.3"/>
    <property type="gene ID" value="ENSCING00000005314.3"/>
</dbReference>
<evidence type="ECO:0000313" key="10">
    <source>
        <dbReference type="Ensembl" id="ENSCINP00000010927.3"/>
    </source>
</evidence>
<evidence type="ECO:0000259" key="9">
    <source>
        <dbReference type="Pfam" id="PF09384"/>
    </source>
</evidence>
<dbReference type="OMA" id="ATYQVVH"/>
<dbReference type="Gene3D" id="2.130.10.10">
    <property type="entry name" value="YVTN repeat-like/Quinoprotein amine dehydrogenase"/>
    <property type="match status" value="2"/>
</dbReference>
<comment type="function">
    <text evidence="7">Ribosome biogenesis factor. Involved in nucleolar processing of pre-18S ribosomal RNA. Required for optimal pre-ribosomal RNA transcription by RNA polymerase I. Part of the small subunit (SSU) processome, first precursor of the small eukaryotic ribosomal subunit. During the assembly of the SSU processome in the nucleolus, many ribosome biogenesis factors, an RNA chaperone and ribosomal proteins associate with the nascent pre-rRNA and work in concert to generate RNA folding, modifications, rearrangements and cleavage as well as targeted degradation of pre-ribosomal RNA by the RNA exosome.</text>
</comment>
<dbReference type="InParanoid" id="F7BQ53"/>
<dbReference type="InterPro" id="IPR018983">
    <property type="entry name" value="U3_snoRNA-assocProt_15_C"/>
</dbReference>
<protein>
    <recommendedName>
        <fullName evidence="2">U3 small nucleolar RNA-associated protein 15 homolog</fullName>
    </recommendedName>
</protein>
<evidence type="ECO:0000256" key="8">
    <source>
        <dbReference type="PROSITE-ProRule" id="PRU00221"/>
    </source>
</evidence>
<sequence>SSRYKSTEAVPIATAARKHTQDYNYWRSLQFPIIVKEYGAVTNVEFQPTEPHHFAVTASSRVELYSKESNEVVKTFSRFHNTAYGASFRSDGKLLVAGNEDTQVRLFDVQGRVPLRIFKGHSRPVHVTKFCNNKQQLFSASDDKTVRVWDISTEQTLNEFCGHEDYVRCGCISTASENTIVTGAYDHTVRMFDTRSNANTITINHGCPVESVLLFPSGSIILSAGGHSIKVWDALQGGKLLTTVSNHHKTITCMTFNHDCTRLLSGSLDRHVKIYDVTNYKVVHNIDYAGSILSMAVSPNDETLVVGMADKMLSIRHRKQCNKEEMKEENLHLSKRKQKSMMRGRNFVPNKDDIVVQHHQKQHLAKYDQYFRKFEHSKALDAALVAHVSTNSPEITVAVLQELIRRDTIRASLSGRTGNKLVVLLKFLCRNISNVSFAPTLLKVCELLLDSCLETIENVPVEVSHLFKRLQNIMHSESLLQVEMTKLLGSMDLILSSSIKN</sequence>
<dbReference type="Proteomes" id="UP000008144">
    <property type="component" value="Chromosome 2"/>
</dbReference>
<dbReference type="Pfam" id="PF00400">
    <property type="entry name" value="WD40"/>
    <property type="match status" value="5"/>
</dbReference>
<dbReference type="FunFam" id="2.130.10.10:FF:003017">
    <property type="entry name" value="U3 small nucleolar RNA-associated protein 15 homolog"/>
    <property type="match status" value="1"/>
</dbReference>
<keyword evidence="6" id="KW-0539">Nucleus</keyword>
<feature type="repeat" description="WD" evidence="8">
    <location>
        <begin position="118"/>
        <end position="159"/>
    </location>
</feature>
<dbReference type="STRING" id="7719.ENSCINP00000010927"/>
<dbReference type="PANTHER" id="PTHR19924:SF26">
    <property type="entry name" value="U3 SMALL NUCLEOLAR RNA-ASSOCIATED PROTEIN 15 HOMOLOG"/>
    <property type="match status" value="1"/>
</dbReference>
<dbReference type="GO" id="GO:0045943">
    <property type="term" value="P:positive regulation of transcription by RNA polymerase I"/>
    <property type="evidence" value="ECO:0000318"/>
    <property type="project" value="GO_Central"/>
</dbReference>
<evidence type="ECO:0000256" key="3">
    <source>
        <dbReference type="ARBA" id="ARBA00022552"/>
    </source>
</evidence>
<dbReference type="Pfam" id="PF09384">
    <property type="entry name" value="UTP15_C"/>
    <property type="match status" value="1"/>
</dbReference>
<dbReference type="FunCoup" id="F7BQ53">
    <property type="interactions" value="170"/>
</dbReference>
<evidence type="ECO:0000256" key="4">
    <source>
        <dbReference type="ARBA" id="ARBA00022574"/>
    </source>
</evidence>
<dbReference type="SMART" id="SM00320">
    <property type="entry name" value="WD40"/>
    <property type="match status" value="7"/>
</dbReference>
<organism evidence="10 11">
    <name type="scientific">Ciona intestinalis</name>
    <name type="common">Transparent sea squirt</name>
    <name type="synonym">Ascidia intestinalis</name>
    <dbReference type="NCBI Taxonomy" id="7719"/>
    <lineage>
        <taxon>Eukaryota</taxon>
        <taxon>Metazoa</taxon>
        <taxon>Chordata</taxon>
        <taxon>Tunicata</taxon>
        <taxon>Ascidiacea</taxon>
        <taxon>Phlebobranchia</taxon>
        <taxon>Cionidae</taxon>
        <taxon>Ciona</taxon>
    </lineage>
</organism>
<feature type="repeat" description="WD" evidence="8">
    <location>
        <begin position="244"/>
        <end position="285"/>
    </location>
</feature>
<dbReference type="InterPro" id="IPR015943">
    <property type="entry name" value="WD40/YVTN_repeat-like_dom_sf"/>
</dbReference>
<reference evidence="10" key="2">
    <citation type="journal article" date="2008" name="Genome Biol.">
        <title>Improved genome assembly and evidence-based global gene model set for the chordate Ciona intestinalis: new insight into intron and operon populations.</title>
        <authorList>
            <person name="Satou Y."/>
            <person name="Mineta K."/>
            <person name="Ogasawara M."/>
            <person name="Sasakura Y."/>
            <person name="Shoguchi E."/>
            <person name="Ueno K."/>
            <person name="Yamada L."/>
            <person name="Matsumoto J."/>
            <person name="Wasserscheid J."/>
            <person name="Dewar K."/>
            <person name="Wiley G.B."/>
            <person name="Macmil S.L."/>
            <person name="Roe B.A."/>
            <person name="Zeller R.W."/>
            <person name="Hastings K.E."/>
            <person name="Lemaire P."/>
            <person name="Lindquist E."/>
            <person name="Endo T."/>
            <person name="Hotta K."/>
            <person name="Inaba K."/>
        </authorList>
    </citation>
    <scope>NUCLEOTIDE SEQUENCE [LARGE SCALE GENOMIC DNA]</scope>
    <source>
        <strain evidence="10">wild type</strain>
    </source>
</reference>
<keyword evidence="11" id="KW-1185">Reference proteome</keyword>
<name>F7BQ53_CIOIN</name>
<dbReference type="InterPro" id="IPR020472">
    <property type="entry name" value="WD40_PAC1"/>
</dbReference>
<dbReference type="InterPro" id="IPR036322">
    <property type="entry name" value="WD40_repeat_dom_sf"/>
</dbReference>
<evidence type="ECO:0000256" key="5">
    <source>
        <dbReference type="ARBA" id="ARBA00022737"/>
    </source>
</evidence>
<dbReference type="InterPro" id="IPR001680">
    <property type="entry name" value="WD40_rpt"/>
</dbReference>
<evidence type="ECO:0000256" key="1">
    <source>
        <dbReference type="ARBA" id="ARBA00004604"/>
    </source>
</evidence>
<reference evidence="11" key="1">
    <citation type="journal article" date="2002" name="Science">
        <title>The draft genome of Ciona intestinalis: insights into chordate and vertebrate origins.</title>
        <authorList>
            <person name="Dehal P."/>
            <person name="Satou Y."/>
            <person name="Campbell R.K."/>
            <person name="Chapman J."/>
            <person name="Degnan B."/>
            <person name="De Tomaso A."/>
            <person name="Davidson B."/>
            <person name="Di Gregorio A."/>
            <person name="Gelpke M."/>
            <person name="Goodstein D.M."/>
            <person name="Harafuji N."/>
            <person name="Hastings K.E."/>
            <person name="Ho I."/>
            <person name="Hotta K."/>
            <person name="Huang W."/>
            <person name="Kawashima T."/>
            <person name="Lemaire P."/>
            <person name="Martinez D."/>
            <person name="Meinertzhagen I.A."/>
            <person name="Necula S."/>
            <person name="Nonaka M."/>
            <person name="Putnam N."/>
            <person name="Rash S."/>
            <person name="Saiga H."/>
            <person name="Satake M."/>
            <person name="Terry A."/>
            <person name="Yamada L."/>
            <person name="Wang H.G."/>
            <person name="Awazu S."/>
            <person name="Azumi K."/>
            <person name="Boore J."/>
            <person name="Branno M."/>
            <person name="Chin-Bow S."/>
            <person name="DeSantis R."/>
            <person name="Doyle S."/>
            <person name="Francino P."/>
            <person name="Keys D.N."/>
            <person name="Haga S."/>
            <person name="Hayashi H."/>
            <person name="Hino K."/>
            <person name="Imai K.S."/>
            <person name="Inaba K."/>
            <person name="Kano S."/>
            <person name="Kobayashi K."/>
            <person name="Kobayashi M."/>
            <person name="Lee B.I."/>
            <person name="Makabe K.W."/>
            <person name="Manohar C."/>
            <person name="Matassi G."/>
            <person name="Medina M."/>
            <person name="Mochizuki Y."/>
            <person name="Mount S."/>
            <person name="Morishita T."/>
            <person name="Miura S."/>
            <person name="Nakayama A."/>
            <person name="Nishizaka S."/>
            <person name="Nomoto H."/>
            <person name="Ohta F."/>
            <person name="Oishi K."/>
            <person name="Rigoutsos I."/>
            <person name="Sano M."/>
            <person name="Sasaki A."/>
            <person name="Sasakura Y."/>
            <person name="Shoguchi E."/>
            <person name="Shin-i T."/>
            <person name="Spagnuolo A."/>
            <person name="Stainier D."/>
            <person name="Suzuki M.M."/>
            <person name="Tassy O."/>
            <person name="Takatori N."/>
            <person name="Tokuoka M."/>
            <person name="Yagi K."/>
            <person name="Yoshizaki F."/>
            <person name="Wada S."/>
            <person name="Zhang C."/>
            <person name="Hyatt P.D."/>
            <person name="Larimer F."/>
            <person name="Detter C."/>
            <person name="Doggett N."/>
            <person name="Glavina T."/>
            <person name="Hawkins T."/>
            <person name="Richardson P."/>
            <person name="Lucas S."/>
            <person name="Kohara Y."/>
            <person name="Levine M."/>
            <person name="Satoh N."/>
            <person name="Rokhsar D.S."/>
        </authorList>
    </citation>
    <scope>NUCLEOTIDE SEQUENCE [LARGE SCALE GENOMIC DNA]</scope>
</reference>
<dbReference type="GeneTree" id="ENSGT00390000004228"/>
<keyword evidence="4 8" id="KW-0853">WD repeat</keyword>
<evidence type="ECO:0000256" key="2">
    <source>
        <dbReference type="ARBA" id="ARBA00018260"/>
    </source>
</evidence>
<dbReference type="PROSITE" id="PS50294">
    <property type="entry name" value="WD_REPEATS_REGION"/>
    <property type="match status" value="2"/>
</dbReference>
<dbReference type="CDD" id="cd00200">
    <property type="entry name" value="WD40"/>
    <property type="match status" value="1"/>
</dbReference>
<reference evidence="10" key="3">
    <citation type="submission" date="2025-08" db="UniProtKB">
        <authorList>
            <consortium name="Ensembl"/>
        </authorList>
    </citation>
    <scope>IDENTIFICATION</scope>
</reference>
<dbReference type="InterPro" id="IPR019775">
    <property type="entry name" value="WD40_repeat_CS"/>
</dbReference>
<feature type="domain" description="U3 small nucleolar RNA-associated protein 15 C-terminal" evidence="9">
    <location>
        <begin position="347"/>
        <end position="494"/>
    </location>
</feature>
<keyword evidence="3" id="KW-0698">rRNA processing</keyword>